<dbReference type="Gene3D" id="3.40.50.300">
    <property type="entry name" value="P-loop containing nucleotide triphosphate hydrolases"/>
    <property type="match status" value="1"/>
</dbReference>
<keyword evidence="2" id="KW-0677">Repeat</keyword>
<dbReference type="PROSITE" id="PS51419">
    <property type="entry name" value="RAB"/>
    <property type="match status" value="1"/>
</dbReference>
<reference evidence="6" key="1">
    <citation type="submission" date="2019-02" db="EMBL/GenBank/DDBJ databases">
        <authorList>
            <person name="Gruber-Vodicka R. H."/>
            <person name="Seah K. B. B."/>
        </authorList>
    </citation>
    <scope>NUCLEOTIDE SEQUENCE</scope>
    <source>
        <strain evidence="6">BECK_DK47</strain>
    </source>
</reference>
<dbReference type="InterPro" id="IPR027417">
    <property type="entry name" value="P-loop_NTPase"/>
</dbReference>
<dbReference type="InterPro" id="IPR004843">
    <property type="entry name" value="Calcineurin-like_PHP"/>
</dbReference>
<dbReference type="PANTHER" id="PTHR19879">
    <property type="entry name" value="TRANSCRIPTION INITIATION FACTOR TFIID"/>
    <property type="match status" value="1"/>
</dbReference>
<dbReference type="Gene3D" id="3.60.21.10">
    <property type="match status" value="1"/>
</dbReference>
<evidence type="ECO:0000259" key="5">
    <source>
        <dbReference type="Pfam" id="PF00149"/>
    </source>
</evidence>
<feature type="repeat" description="WD" evidence="3">
    <location>
        <begin position="199"/>
        <end position="242"/>
    </location>
</feature>
<evidence type="ECO:0000256" key="1">
    <source>
        <dbReference type="ARBA" id="ARBA00022574"/>
    </source>
</evidence>
<dbReference type="SUPFAM" id="SSF50978">
    <property type="entry name" value="WD40 repeat-like"/>
    <property type="match status" value="1"/>
</dbReference>
<dbReference type="Pfam" id="PF00400">
    <property type="entry name" value="WD40"/>
    <property type="match status" value="6"/>
</dbReference>
<feature type="region of interest" description="Disordered" evidence="4">
    <location>
        <begin position="109"/>
        <end position="151"/>
    </location>
</feature>
<dbReference type="Pfam" id="PF00071">
    <property type="entry name" value="Ras"/>
    <property type="match status" value="1"/>
</dbReference>
<feature type="repeat" description="WD" evidence="3">
    <location>
        <begin position="158"/>
        <end position="199"/>
    </location>
</feature>
<name>A0A450SQM2_9GAMM</name>
<sequence>MPQERWGVPKEHWGVPKERVKRTDECWGIPQERVKTVPGRSRTVFTRRGFSIFYSGSQSRLGNRRTSTAQADWGEEQTASYMGAEPCRCGLPLSILPTRGHESGGRIEMTRKQQAPPRQTAEQTPGQTADQQPKQTTQQTTQQTANRPHPALTLRHTLRGHAGDIHRMALSPDGRKLASPSWDRTVRLWEVASGRCLQTLTHEATVISVAWSPDGATLAVGNGAGDTKVHLWDATTGKPIRPLAGHGGRVQGVAWSPDGKTLASGSDDQTVRLWDAASGRLLRELKGHSHWTYDLVWSPDGRRLCSGSWDRTVRLWDAKTGEAVRTLKGHRGSVRSVAWSPNGRHIASGSSDQTVRIRDADTGQAEYVLEGHTAEVVSVSFLDGDRLLASLGYDGALIFWRTGPWAEVARVDRIGKAGGLSNLAVHPTLPVMASCDGDDINIWDLDLARLRVAEPVTPTVFYVNAKAVLLGESGVGKSGLGIRMAEREFRRTESTHGAQFWHFPTESLPALAPNVQAELTLWDLAGQPEYRLTHQLFLDDTDAALLLFDCSDPNDPFRGVPYWAKALRKHAPDAKKFLVSARCDVSPVTVDRPEIIQTLAKYGLIEHFSTSACENQGVEELFARLMEHIPWDKLLRTSTPKLFQVIREFLLEKKESGANLINMEEVRQAAAARFTQRAATKEELETVVGLLQSRGLVHRLEPRPGDASWERHLPDDKRAGRMPALPADWVLLKPERINQYGASIIQAARNHGQGIGSVAERAVLTGAIPFTGFTRLPEIEERIVLESTAELLIRHDLCFREMGYLVFPSQINVARPAPLAEYPRTEVAYRFSGSIETIYASLVVRLSYTERFRREGQWKYAVEFSRDGHRLGFAMEQVEEGTGELEIWFQPGIGEFDRVTFIRFVTDHLRVKGIDIEERIPLYCPNCDKEITNIEAIEARIRDGKLEIPCQFCDTAVVIPRSVEQIYRRDPKLEETQQQLADTVEKRTEEEAEQMRADGQQYTADYIDKEDRRIHILHLSDLHLGDAAQANVWRTQLETDLIRELGIRRLEYLVLSGDIANHATKEEYDAAFSMVDGLVKRFGLDASRVVVVPGNHDVNWDRSEAAYEFVPKRKLPDPLPAGKHIPAGEAGALLRDEALYRERFAHFSSHFYRRVHSGQEYPLEYAEQGLVVERPEDRMLFLGLNSCWEVDHHHQDRAGINMQALGQALDRLQEGKGKYDGWLKIAVFHHPVTGRQMMNDEFLGLLVQHGFGLCLHGHIHEAMEGFHQYDDSRAIKIIGAGTFGASVKEQVTGIPLQYNLLAFDPATGDMTVNTRKKEKPGGAWSADARWGDRNNPKPWYRFRAPGYLARS</sequence>
<dbReference type="GO" id="GO:0003924">
    <property type="term" value="F:GTPase activity"/>
    <property type="evidence" value="ECO:0007669"/>
    <property type="project" value="InterPro"/>
</dbReference>
<accession>A0A450SQM2</accession>
<dbReference type="Gene3D" id="2.130.10.10">
    <property type="entry name" value="YVTN repeat-like/Quinoprotein amine dehydrogenase"/>
    <property type="match status" value="3"/>
</dbReference>
<protein>
    <submittedName>
        <fullName evidence="6">WD40 repeat</fullName>
    </submittedName>
</protein>
<dbReference type="InterPro" id="IPR029052">
    <property type="entry name" value="Metallo-depent_PP-like"/>
</dbReference>
<feature type="compositionally biased region" description="Polar residues" evidence="4">
    <location>
        <begin position="112"/>
        <end position="126"/>
    </location>
</feature>
<evidence type="ECO:0000256" key="3">
    <source>
        <dbReference type="PROSITE-ProRule" id="PRU00221"/>
    </source>
</evidence>
<dbReference type="PROSITE" id="PS50082">
    <property type="entry name" value="WD_REPEATS_2"/>
    <property type="match status" value="6"/>
</dbReference>
<evidence type="ECO:0000256" key="4">
    <source>
        <dbReference type="SAM" id="MobiDB-lite"/>
    </source>
</evidence>
<dbReference type="GO" id="GO:0005525">
    <property type="term" value="F:GTP binding"/>
    <property type="evidence" value="ECO:0007669"/>
    <property type="project" value="InterPro"/>
</dbReference>
<dbReference type="SUPFAM" id="SSF52540">
    <property type="entry name" value="P-loop containing nucleoside triphosphate hydrolases"/>
    <property type="match status" value="1"/>
</dbReference>
<feature type="repeat" description="WD" evidence="3">
    <location>
        <begin position="243"/>
        <end position="284"/>
    </location>
</feature>
<evidence type="ECO:0000256" key="2">
    <source>
        <dbReference type="ARBA" id="ARBA00022737"/>
    </source>
</evidence>
<dbReference type="InterPro" id="IPR015943">
    <property type="entry name" value="WD40/YVTN_repeat-like_dom_sf"/>
</dbReference>
<dbReference type="InterPro" id="IPR001806">
    <property type="entry name" value="Small_GTPase"/>
</dbReference>
<feature type="compositionally biased region" description="Low complexity" evidence="4">
    <location>
        <begin position="127"/>
        <end position="144"/>
    </location>
</feature>
<dbReference type="SMART" id="SM00175">
    <property type="entry name" value="RAB"/>
    <property type="match status" value="1"/>
</dbReference>
<dbReference type="PRINTS" id="PR00449">
    <property type="entry name" value="RASTRNSFRMNG"/>
</dbReference>
<keyword evidence="1 3" id="KW-0853">WD repeat</keyword>
<dbReference type="SMART" id="SM00174">
    <property type="entry name" value="RHO"/>
    <property type="match status" value="1"/>
</dbReference>
<feature type="domain" description="Calcineurin-like phosphoesterase" evidence="5">
    <location>
        <begin position="1015"/>
        <end position="1261"/>
    </location>
</feature>
<gene>
    <name evidence="6" type="ORF">BECKDK2373B_GA0170837_105723</name>
</gene>
<evidence type="ECO:0000313" key="6">
    <source>
        <dbReference type="EMBL" id="VFJ56313.1"/>
    </source>
</evidence>
<dbReference type="PRINTS" id="PR00320">
    <property type="entry name" value="GPROTEINBRPT"/>
</dbReference>
<dbReference type="PROSITE" id="PS50294">
    <property type="entry name" value="WD_REPEATS_REGION"/>
    <property type="match status" value="5"/>
</dbReference>
<dbReference type="InterPro" id="IPR019775">
    <property type="entry name" value="WD40_repeat_CS"/>
</dbReference>
<feature type="repeat" description="WD" evidence="3">
    <location>
        <begin position="369"/>
        <end position="400"/>
    </location>
</feature>
<dbReference type="Pfam" id="PF00149">
    <property type="entry name" value="Metallophos"/>
    <property type="match status" value="1"/>
</dbReference>
<dbReference type="PANTHER" id="PTHR19879:SF9">
    <property type="entry name" value="TRANSCRIPTION INITIATION FACTOR TFIID SUBUNIT 5"/>
    <property type="match status" value="1"/>
</dbReference>
<dbReference type="EMBL" id="CAADEX010000057">
    <property type="protein sequence ID" value="VFJ56313.1"/>
    <property type="molecule type" value="Genomic_DNA"/>
</dbReference>
<feature type="repeat" description="WD" evidence="3">
    <location>
        <begin position="327"/>
        <end position="368"/>
    </location>
</feature>
<dbReference type="SMART" id="SM00320">
    <property type="entry name" value="WD40"/>
    <property type="match status" value="7"/>
</dbReference>
<dbReference type="PROSITE" id="PS00678">
    <property type="entry name" value="WD_REPEATS_1"/>
    <property type="match status" value="2"/>
</dbReference>
<organism evidence="6">
    <name type="scientific">Candidatus Kentrum sp. DK</name>
    <dbReference type="NCBI Taxonomy" id="2126562"/>
    <lineage>
        <taxon>Bacteria</taxon>
        <taxon>Pseudomonadati</taxon>
        <taxon>Pseudomonadota</taxon>
        <taxon>Gammaproteobacteria</taxon>
        <taxon>Candidatus Kentrum</taxon>
    </lineage>
</organism>
<dbReference type="SUPFAM" id="SSF56300">
    <property type="entry name" value="Metallo-dependent phosphatases"/>
    <property type="match status" value="1"/>
</dbReference>
<feature type="repeat" description="WD" evidence="3">
    <location>
        <begin position="285"/>
        <end position="326"/>
    </location>
</feature>
<dbReference type="CDD" id="cd00200">
    <property type="entry name" value="WD40"/>
    <property type="match status" value="1"/>
</dbReference>
<dbReference type="InterPro" id="IPR036322">
    <property type="entry name" value="WD40_repeat_dom_sf"/>
</dbReference>
<proteinExistence type="predicted"/>
<dbReference type="InterPro" id="IPR001680">
    <property type="entry name" value="WD40_rpt"/>
</dbReference>
<dbReference type="InterPro" id="IPR020472">
    <property type="entry name" value="WD40_PAC1"/>
</dbReference>